<feature type="transmembrane region" description="Helical" evidence="7">
    <location>
        <begin position="40"/>
        <end position="61"/>
    </location>
</feature>
<keyword evidence="3" id="KW-1003">Cell membrane</keyword>
<dbReference type="InterPro" id="IPR049142">
    <property type="entry name" value="MS_channel_1st"/>
</dbReference>
<dbReference type="Gene3D" id="2.30.30.60">
    <property type="match status" value="1"/>
</dbReference>
<evidence type="ECO:0000313" key="10">
    <source>
        <dbReference type="EMBL" id="MBP1043895.1"/>
    </source>
</evidence>
<evidence type="ECO:0000256" key="2">
    <source>
        <dbReference type="ARBA" id="ARBA00008017"/>
    </source>
</evidence>
<dbReference type="SUPFAM" id="SSF82689">
    <property type="entry name" value="Mechanosensitive channel protein MscS (YggB), C-terminal domain"/>
    <property type="match status" value="1"/>
</dbReference>
<dbReference type="InterPro" id="IPR010920">
    <property type="entry name" value="LSM_dom_sf"/>
</dbReference>
<dbReference type="RefSeq" id="WP_209531826.1">
    <property type="nucleotide sequence ID" value="NZ_JAEEGA010000020.1"/>
</dbReference>
<dbReference type="InterPro" id="IPR023408">
    <property type="entry name" value="MscS_beta-dom_sf"/>
</dbReference>
<evidence type="ECO:0000256" key="6">
    <source>
        <dbReference type="ARBA" id="ARBA00023136"/>
    </source>
</evidence>
<dbReference type="AlphaFoldDB" id="A0A940PA84"/>
<evidence type="ECO:0000259" key="8">
    <source>
        <dbReference type="Pfam" id="PF00924"/>
    </source>
</evidence>
<evidence type="ECO:0000256" key="4">
    <source>
        <dbReference type="ARBA" id="ARBA00022692"/>
    </source>
</evidence>
<keyword evidence="4 7" id="KW-0812">Transmembrane</keyword>
<accession>A0A940PA84</accession>
<evidence type="ECO:0000256" key="5">
    <source>
        <dbReference type="ARBA" id="ARBA00022989"/>
    </source>
</evidence>
<dbReference type="Pfam" id="PF00924">
    <property type="entry name" value="MS_channel_2nd"/>
    <property type="match status" value="1"/>
</dbReference>
<comment type="similarity">
    <text evidence="2">Belongs to the MscS (TC 1.A.23) family.</text>
</comment>
<dbReference type="PANTHER" id="PTHR30460:SF0">
    <property type="entry name" value="MODERATE CONDUCTANCE MECHANOSENSITIVE CHANNEL YBIO"/>
    <property type="match status" value="1"/>
</dbReference>
<dbReference type="GO" id="GO:0005886">
    <property type="term" value="C:plasma membrane"/>
    <property type="evidence" value="ECO:0007669"/>
    <property type="project" value="UniProtKB-SubCell"/>
</dbReference>
<dbReference type="InterPro" id="IPR011014">
    <property type="entry name" value="MscS_channel_TM-2"/>
</dbReference>
<dbReference type="Gene3D" id="3.30.70.100">
    <property type="match status" value="1"/>
</dbReference>
<reference evidence="10" key="1">
    <citation type="submission" date="2020-12" db="EMBL/GenBank/DDBJ databases">
        <title>Vagococcus allomyrinae sp. nov. and Enterococcus lavae sp. nov., isolated from the larvae of Allomyrina dichotoma.</title>
        <authorList>
            <person name="Lee S.D."/>
        </authorList>
    </citation>
    <scope>NUCLEOTIDE SEQUENCE</scope>
    <source>
        <strain evidence="10">BWB3-3</strain>
    </source>
</reference>
<dbReference type="GO" id="GO:0008381">
    <property type="term" value="F:mechanosensitive monoatomic ion channel activity"/>
    <property type="evidence" value="ECO:0007669"/>
    <property type="project" value="InterPro"/>
</dbReference>
<feature type="domain" description="Mechanosensitive ion channel transmembrane helices 2/3" evidence="9">
    <location>
        <begin position="100"/>
        <end position="137"/>
    </location>
</feature>
<name>A0A940PA84_9ENTE</name>
<keyword evidence="5 7" id="KW-1133">Transmembrane helix</keyword>
<dbReference type="InterPro" id="IPR006685">
    <property type="entry name" value="MscS_channel_2nd"/>
</dbReference>
<evidence type="ECO:0000313" key="11">
    <source>
        <dbReference type="Proteomes" id="UP000674938"/>
    </source>
</evidence>
<dbReference type="PANTHER" id="PTHR30460">
    <property type="entry name" value="MODERATE CONDUCTANCE MECHANOSENSITIVE CHANNEL YBIO"/>
    <property type="match status" value="1"/>
</dbReference>
<comment type="caution">
    <text evidence="10">The sequence shown here is derived from an EMBL/GenBank/DDBJ whole genome shotgun (WGS) entry which is preliminary data.</text>
</comment>
<keyword evidence="11" id="KW-1185">Reference proteome</keyword>
<organism evidence="10 11">
    <name type="scientific">Vagococcus allomyrinae</name>
    <dbReference type="NCBI Taxonomy" id="2794353"/>
    <lineage>
        <taxon>Bacteria</taxon>
        <taxon>Bacillati</taxon>
        <taxon>Bacillota</taxon>
        <taxon>Bacilli</taxon>
        <taxon>Lactobacillales</taxon>
        <taxon>Enterococcaceae</taxon>
        <taxon>Vagococcus</taxon>
    </lineage>
</organism>
<dbReference type="EMBL" id="JAEEGA010000020">
    <property type="protein sequence ID" value="MBP1043895.1"/>
    <property type="molecule type" value="Genomic_DNA"/>
</dbReference>
<feature type="transmembrane region" description="Helical" evidence="7">
    <location>
        <begin position="100"/>
        <end position="122"/>
    </location>
</feature>
<gene>
    <name evidence="10" type="ORF">I6N95_22970</name>
</gene>
<comment type="subcellular location">
    <subcellularLocation>
        <location evidence="1">Cell membrane</location>
        <topology evidence="1">Multi-pass membrane protein</topology>
    </subcellularLocation>
</comment>
<protein>
    <submittedName>
        <fullName evidence="10">Mechanosensitive ion channel family protein</fullName>
    </submittedName>
</protein>
<feature type="transmembrane region" description="Helical" evidence="7">
    <location>
        <begin position="128"/>
        <end position="151"/>
    </location>
</feature>
<dbReference type="InterPro" id="IPR011066">
    <property type="entry name" value="MscS_channel_C_sf"/>
</dbReference>
<evidence type="ECO:0000256" key="7">
    <source>
        <dbReference type="SAM" id="Phobius"/>
    </source>
</evidence>
<dbReference type="SUPFAM" id="SSF50182">
    <property type="entry name" value="Sm-like ribonucleoproteins"/>
    <property type="match status" value="1"/>
</dbReference>
<dbReference type="Pfam" id="PF21088">
    <property type="entry name" value="MS_channel_1st"/>
    <property type="match status" value="1"/>
</dbReference>
<dbReference type="InterPro" id="IPR045276">
    <property type="entry name" value="YbiO_bact"/>
</dbReference>
<dbReference type="Proteomes" id="UP000674938">
    <property type="component" value="Unassembled WGS sequence"/>
</dbReference>
<dbReference type="SUPFAM" id="SSF82861">
    <property type="entry name" value="Mechanosensitive channel protein MscS (YggB), transmembrane region"/>
    <property type="match status" value="1"/>
</dbReference>
<keyword evidence="6 7" id="KW-0472">Membrane</keyword>
<sequence>MNLFFLTATVDSSESPIIEEATKTANAFVNYWNNLNWDHLIATFISKSLLILLTILIVMTIKRVGMKLIRQGFNNYKIKDNYSENRVETLHKLTSNGFQYTLYFILLYTLLSILGVPVGSLIAGAGIAGIALGLGAQGFINDILTGFFIIFERQVDVGDHVIIDSIEGTVVVIGLRTTQIKSFNGTLHFIPNRNISIVSNLSRENMRALIELRVKPDQDLEQINKIIEQVNQELVPNYPEIKNGPTNLGVADLGQGNLAIRIVMYVKNGDQSRMQSLFLAAYIKAVTAEGIILPESPLNLTK</sequence>
<feature type="domain" description="Mechanosensitive ion channel MscS" evidence="8">
    <location>
        <begin position="140"/>
        <end position="203"/>
    </location>
</feature>
<dbReference type="Gene3D" id="1.10.287.1260">
    <property type="match status" value="1"/>
</dbReference>
<proteinExistence type="inferred from homology"/>
<evidence type="ECO:0000256" key="1">
    <source>
        <dbReference type="ARBA" id="ARBA00004651"/>
    </source>
</evidence>
<evidence type="ECO:0000256" key="3">
    <source>
        <dbReference type="ARBA" id="ARBA00022475"/>
    </source>
</evidence>
<evidence type="ECO:0000259" key="9">
    <source>
        <dbReference type="Pfam" id="PF21088"/>
    </source>
</evidence>